<keyword evidence="5" id="KW-0472">Membrane</keyword>
<keyword evidence="6" id="KW-0325">Glycoprotein</keyword>
<reference evidence="9 10" key="1">
    <citation type="submission" date="2024-03" db="EMBL/GenBank/DDBJ databases">
        <title>A high-quality draft genome sequence of Diaporthe vaccinii, a causative agent of upright dieback and viscid rot disease in cranberry plants.</title>
        <authorList>
            <person name="Sarrasin M."/>
            <person name="Lang B.F."/>
            <person name="Burger G."/>
        </authorList>
    </citation>
    <scope>NUCLEOTIDE SEQUENCE [LARGE SCALE GENOMIC DNA]</scope>
    <source>
        <strain evidence="9 10">IS7</strain>
    </source>
</reference>
<evidence type="ECO:0000256" key="3">
    <source>
        <dbReference type="ARBA" id="ARBA00022729"/>
    </source>
</evidence>
<evidence type="ECO:0000256" key="6">
    <source>
        <dbReference type="ARBA" id="ARBA00023180"/>
    </source>
</evidence>
<accession>A0ABR4EIY3</accession>
<dbReference type="Pfam" id="PF01822">
    <property type="entry name" value="WSC"/>
    <property type="match status" value="1"/>
</dbReference>
<name>A0ABR4EIY3_9PEZI</name>
<dbReference type="PROSITE" id="PS51212">
    <property type="entry name" value="WSC"/>
    <property type="match status" value="1"/>
</dbReference>
<comment type="caution">
    <text evidence="9">The sequence shown here is derived from an EMBL/GenBank/DDBJ whole genome shotgun (WGS) entry which is preliminary data.</text>
</comment>
<keyword evidence="3 7" id="KW-0732">Signal</keyword>
<keyword evidence="4" id="KW-1133">Transmembrane helix</keyword>
<dbReference type="Proteomes" id="UP001600888">
    <property type="component" value="Unassembled WGS sequence"/>
</dbReference>
<feature type="domain" description="WSC" evidence="8">
    <location>
        <begin position="51"/>
        <end position="152"/>
    </location>
</feature>
<keyword evidence="10" id="KW-1185">Reference proteome</keyword>
<gene>
    <name evidence="9" type="ORF">FJTKL_10968</name>
</gene>
<evidence type="ECO:0000313" key="10">
    <source>
        <dbReference type="Proteomes" id="UP001600888"/>
    </source>
</evidence>
<evidence type="ECO:0000313" key="9">
    <source>
        <dbReference type="EMBL" id="KAL2282360.1"/>
    </source>
</evidence>
<protein>
    <recommendedName>
        <fullName evidence="8">WSC domain-containing protein</fullName>
    </recommendedName>
</protein>
<feature type="chain" id="PRO_5045713666" description="WSC domain-containing protein" evidence="7">
    <location>
        <begin position="21"/>
        <end position="180"/>
    </location>
</feature>
<dbReference type="InterPro" id="IPR002889">
    <property type="entry name" value="WSC_carb-bd"/>
</dbReference>
<feature type="signal peptide" evidence="7">
    <location>
        <begin position="1"/>
        <end position="20"/>
    </location>
</feature>
<keyword evidence="2" id="KW-0812">Transmembrane</keyword>
<proteinExistence type="predicted"/>
<comment type="subcellular location">
    <subcellularLocation>
        <location evidence="1">Membrane</location>
        <topology evidence="1">Single-pass membrane protein</topology>
    </subcellularLocation>
</comment>
<evidence type="ECO:0000256" key="2">
    <source>
        <dbReference type="ARBA" id="ARBA00022692"/>
    </source>
</evidence>
<sequence>MCHPVSAVIIALLWAASVTAQSPDVDHHTADSQEWTIVESHCWSSVPPRRHKPYLACWLLKANSDTKHDTRALDHHAVNWDTSCATIEKCLTACEIEGYCLAGLEYGHECWCGNVVQGEVRPVPDSYCNFPCSGDYDENCGGYGFMGLYIRRGFEFIIEPPRYSLRYPDKHDYGLPGGLN</sequence>
<dbReference type="PANTHER" id="PTHR24269">
    <property type="entry name" value="KREMEN PROTEIN"/>
    <property type="match status" value="1"/>
</dbReference>
<dbReference type="PANTHER" id="PTHR24269:SF16">
    <property type="entry name" value="PROTEIN SLG1"/>
    <property type="match status" value="1"/>
</dbReference>
<evidence type="ECO:0000256" key="1">
    <source>
        <dbReference type="ARBA" id="ARBA00004167"/>
    </source>
</evidence>
<evidence type="ECO:0000259" key="8">
    <source>
        <dbReference type="PROSITE" id="PS51212"/>
    </source>
</evidence>
<dbReference type="EMBL" id="JBAWTH010000050">
    <property type="protein sequence ID" value="KAL2282360.1"/>
    <property type="molecule type" value="Genomic_DNA"/>
</dbReference>
<evidence type="ECO:0000256" key="5">
    <source>
        <dbReference type="ARBA" id="ARBA00023136"/>
    </source>
</evidence>
<organism evidence="9 10">
    <name type="scientific">Diaporthe vaccinii</name>
    <dbReference type="NCBI Taxonomy" id="105482"/>
    <lineage>
        <taxon>Eukaryota</taxon>
        <taxon>Fungi</taxon>
        <taxon>Dikarya</taxon>
        <taxon>Ascomycota</taxon>
        <taxon>Pezizomycotina</taxon>
        <taxon>Sordariomycetes</taxon>
        <taxon>Sordariomycetidae</taxon>
        <taxon>Diaporthales</taxon>
        <taxon>Diaporthaceae</taxon>
        <taxon>Diaporthe</taxon>
        <taxon>Diaporthe eres species complex</taxon>
    </lineage>
</organism>
<dbReference type="SMART" id="SM00321">
    <property type="entry name" value="WSC"/>
    <property type="match status" value="1"/>
</dbReference>
<dbReference type="InterPro" id="IPR051836">
    <property type="entry name" value="Kremen_rcpt"/>
</dbReference>
<evidence type="ECO:0000256" key="4">
    <source>
        <dbReference type="ARBA" id="ARBA00022989"/>
    </source>
</evidence>
<evidence type="ECO:0000256" key="7">
    <source>
        <dbReference type="SAM" id="SignalP"/>
    </source>
</evidence>